<evidence type="ECO:0000313" key="10">
    <source>
        <dbReference type="EMBL" id="CDG17301.1"/>
    </source>
</evidence>
<evidence type="ECO:0000313" key="11">
    <source>
        <dbReference type="Proteomes" id="UP000032721"/>
    </source>
</evidence>
<reference evidence="10 11" key="1">
    <citation type="submission" date="2013-07" db="EMBL/GenBank/DDBJ databases">
        <authorList>
            <person name="Genoscope - CEA"/>
        </authorList>
    </citation>
    <scope>NUCLEOTIDE SEQUENCE [LARGE SCALE GENOMIC DNA]</scope>
    <source>
        <strain evidence="11">FRM16 / DSM 17909</strain>
    </source>
</reference>
<dbReference type="STRING" id="351671.XDD1_1602"/>
<feature type="domain" description="Mce/MlaD" evidence="9">
    <location>
        <begin position="165"/>
        <end position="251"/>
    </location>
</feature>
<dbReference type="NCBIfam" id="NF008070">
    <property type="entry name" value="PRK10807.1"/>
    <property type="match status" value="1"/>
</dbReference>
<dbReference type="AlphaFoldDB" id="A0A068QRR8"/>
<dbReference type="EMBL" id="FO704550">
    <property type="protein sequence ID" value="CDG17301.1"/>
    <property type="molecule type" value="Genomic_DNA"/>
</dbReference>
<dbReference type="Proteomes" id="UP000032721">
    <property type="component" value="Chromosome"/>
</dbReference>
<organism evidence="10 11">
    <name type="scientific">Xenorhabdus doucetiae</name>
    <dbReference type="NCBI Taxonomy" id="351671"/>
    <lineage>
        <taxon>Bacteria</taxon>
        <taxon>Pseudomonadati</taxon>
        <taxon>Pseudomonadota</taxon>
        <taxon>Gammaproteobacteria</taxon>
        <taxon>Enterobacterales</taxon>
        <taxon>Morganellaceae</taxon>
        <taxon>Xenorhabdus</taxon>
    </lineage>
</organism>
<dbReference type="InterPro" id="IPR051800">
    <property type="entry name" value="PqiA-PqiB_transport"/>
</dbReference>
<feature type="transmembrane region" description="Helical" evidence="8">
    <location>
        <begin position="27"/>
        <end position="46"/>
    </location>
</feature>
<keyword evidence="4 8" id="KW-0812">Transmembrane</keyword>
<dbReference type="PANTHER" id="PTHR30462">
    <property type="entry name" value="INTERMEMBRANE TRANSPORT PROTEIN PQIB-RELATED"/>
    <property type="match status" value="1"/>
</dbReference>
<keyword evidence="3" id="KW-0997">Cell inner membrane</keyword>
<evidence type="ECO:0000256" key="4">
    <source>
        <dbReference type="ARBA" id="ARBA00022692"/>
    </source>
</evidence>
<feature type="domain" description="Mce/MlaD" evidence="9">
    <location>
        <begin position="302"/>
        <end position="396"/>
    </location>
</feature>
<evidence type="ECO:0000259" key="9">
    <source>
        <dbReference type="Pfam" id="PF02470"/>
    </source>
</evidence>
<comment type="subcellular location">
    <subcellularLocation>
        <location evidence="1">Cell inner membrane</location>
    </subcellularLocation>
</comment>
<proteinExistence type="predicted"/>
<feature type="coiled-coil region" evidence="7">
    <location>
        <begin position="452"/>
        <end position="479"/>
    </location>
</feature>
<dbReference type="KEGG" id="xdo:XDD1_1602"/>
<evidence type="ECO:0000256" key="5">
    <source>
        <dbReference type="ARBA" id="ARBA00022989"/>
    </source>
</evidence>
<evidence type="ECO:0000256" key="1">
    <source>
        <dbReference type="ARBA" id="ARBA00004533"/>
    </source>
</evidence>
<dbReference type="HOGENOM" id="CLU_018765_3_1_6"/>
<accession>A0A068QRR8</accession>
<dbReference type="InterPro" id="IPR003399">
    <property type="entry name" value="Mce/MlaD"/>
</dbReference>
<protein>
    <submittedName>
        <fullName evidence="10">Paraquat-inducible protein B</fullName>
    </submittedName>
</protein>
<dbReference type="PANTHER" id="PTHR30462:SF2">
    <property type="entry name" value="INTERMEMBRANE TRANSPORT PROTEIN PQIB"/>
    <property type="match status" value="1"/>
</dbReference>
<evidence type="ECO:0000256" key="3">
    <source>
        <dbReference type="ARBA" id="ARBA00022519"/>
    </source>
</evidence>
<keyword evidence="2" id="KW-1003">Cell membrane</keyword>
<gene>
    <name evidence="10" type="primary">pqiB</name>
    <name evidence="10" type="ORF">XDD1_1602</name>
</gene>
<keyword evidence="7" id="KW-0175">Coiled coil</keyword>
<sequence length="554" mass="61440">MRSRKVTDKEEDLTQARIRKLKSWSPVWIVPIITVLIGAWILFYHFSHQGPEVTLITSNAEGIEAGKTKIKSRSVDVGVVESVSLSENLGQVIIKARLNDGMERLLHKDTAFWVVKPQIGREGVSGLSTLLSGVFIELQPGTEDGEENRFSLLEAPPLASPDAKGIRLILTSDKAGRLTPGDPVLFRGYRVGSVEAGTFDPTSRLVRYQIFVKAPYDALLTTNVRFWKDSGVTFDMSSQGIRVEVASLSTLFGAGVSFDVPKGWELGNPVKEKEIFTLYDSEKNIQNALYTEHTDFLLFFSDSVRGLQPGAPVEFRGIRVGTVAKVPFSIEGIKQRIDNDFRIPVLIHVEPGRFVKELGNGLNTDKELKETIARGLRATLKSGNLLTGALFIDLDFFANEKPWEGPYEIAGYKTLPTVSGGLAQIQQKVIMALDKINGMPIEPVFVQATQTLEESRKTIKTAQKTMDELNRILASKEAQGLPKDIQNTLHELNRSMRGIQPGSPAYSQLMDNMQRLDQVLRELQPVLQTLNNKSNALVFEAEAVKDPEPKKAPN</sequence>
<keyword evidence="5 8" id="KW-1133">Transmembrane helix</keyword>
<dbReference type="GO" id="GO:0005886">
    <property type="term" value="C:plasma membrane"/>
    <property type="evidence" value="ECO:0007669"/>
    <property type="project" value="UniProtKB-SubCell"/>
</dbReference>
<feature type="domain" description="Mce/MlaD" evidence="9">
    <location>
        <begin position="50"/>
        <end position="141"/>
    </location>
</feature>
<keyword evidence="6 8" id="KW-0472">Membrane</keyword>
<evidence type="ECO:0000256" key="8">
    <source>
        <dbReference type="SAM" id="Phobius"/>
    </source>
</evidence>
<evidence type="ECO:0000256" key="7">
    <source>
        <dbReference type="SAM" id="Coils"/>
    </source>
</evidence>
<dbReference type="Pfam" id="PF02470">
    <property type="entry name" value="MlaD"/>
    <property type="match status" value="3"/>
</dbReference>
<evidence type="ECO:0000256" key="2">
    <source>
        <dbReference type="ARBA" id="ARBA00022475"/>
    </source>
</evidence>
<evidence type="ECO:0000256" key="6">
    <source>
        <dbReference type="ARBA" id="ARBA00023136"/>
    </source>
</evidence>
<name>A0A068QRR8_9GAMM</name>